<evidence type="ECO:0000313" key="1">
    <source>
        <dbReference type="EMBL" id="MBA4676862.1"/>
    </source>
</evidence>
<reference evidence="1" key="2">
    <citation type="submission" date="2020-07" db="EMBL/GenBank/DDBJ databases">
        <authorList>
            <person name="Vera ALvarez R."/>
            <person name="Arias-Moreno D.M."/>
            <person name="Jimenez-Jacinto V."/>
            <person name="Jimenez-Bremont J.F."/>
            <person name="Swaminathan K."/>
            <person name="Moose S.P."/>
            <person name="Guerrero-Gonzalez M.L."/>
            <person name="Marino-Ramirez L."/>
            <person name="Landsman D."/>
            <person name="Rodriguez-Kessler M."/>
            <person name="Delgado-Sanchez P."/>
        </authorList>
    </citation>
    <scope>NUCLEOTIDE SEQUENCE</scope>
    <source>
        <tissue evidence="1">Cladode</tissue>
    </source>
</reference>
<proteinExistence type="predicted"/>
<organism evidence="1">
    <name type="scientific">Opuntia streptacantha</name>
    <name type="common">Prickly pear cactus</name>
    <name type="synonym">Opuntia cardona</name>
    <dbReference type="NCBI Taxonomy" id="393608"/>
    <lineage>
        <taxon>Eukaryota</taxon>
        <taxon>Viridiplantae</taxon>
        <taxon>Streptophyta</taxon>
        <taxon>Embryophyta</taxon>
        <taxon>Tracheophyta</taxon>
        <taxon>Spermatophyta</taxon>
        <taxon>Magnoliopsida</taxon>
        <taxon>eudicotyledons</taxon>
        <taxon>Gunneridae</taxon>
        <taxon>Pentapetalae</taxon>
        <taxon>Caryophyllales</taxon>
        <taxon>Cactineae</taxon>
        <taxon>Cactaceae</taxon>
        <taxon>Opuntioideae</taxon>
        <taxon>Opuntia</taxon>
    </lineage>
</organism>
<name>A0A7C9ETB6_OPUST</name>
<protein>
    <submittedName>
        <fullName evidence="1">Uncharacterized protein</fullName>
    </submittedName>
</protein>
<sequence>MATAQVFGLSRFSCSQHFSFSIPHGSGTVYREDICLVVQGLPLMTLATFEDVLFTISSLGMKGCFLIGEIPTWLAKTQLEPKTRRKEWLNKLFMSHGFQVQIINHEDVAESLSRESSKEPYANTLFVAQHLQFSDDEMETWRREFQRAEEEGDEEGFEDL</sequence>
<accession>A0A7C9ETB6</accession>
<dbReference type="EMBL" id="GISG01272939">
    <property type="protein sequence ID" value="MBA4676855.1"/>
    <property type="molecule type" value="Transcribed_RNA"/>
</dbReference>
<dbReference type="EMBL" id="GISG01272947">
    <property type="protein sequence ID" value="MBA4676862.1"/>
    <property type="molecule type" value="Transcribed_RNA"/>
</dbReference>
<reference evidence="1" key="1">
    <citation type="journal article" date="2013" name="J. Plant Res.">
        <title>Effect of fungi and light on seed germination of three Opuntia species from semiarid lands of central Mexico.</title>
        <authorList>
            <person name="Delgado-Sanchez P."/>
            <person name="Jimenez-Bremont J.F."/>
            <person name="Guerrero-Gonzalez Mde L."/>
            <person name="Flores J."/>
        </authorList>
    </citation>
    <scope>NUCLEOTIDE SEQUENCE</scope>
    <source>
        <tissue evidence="1">Cladode</tissue>
    </source>
</reference>
<dbReference type="AlphaFoldDB" id="A0A7C9ETB6"/>